<reference evidence="4" key="1">
    <citation type="submission" date="2020-08" db="EMBL/GenBank/DDBJ databases">
        <title>Genome public.</title>
        <authorList>
            <person name="Liu C."/>
            <person name="Sun Q."/>
        </authorList>
    </citation>
    <scope>NUCLEOTIDE SEQUENCE</scope>
    <source>
        <strain evidence="4">BX22</strain>
    </source>
</reference>
<feature type="compositionally biased region" description="Basic and acidic residues" evidence="1">
    <location>
        <begin position="90"/>
        <end position="99"/>
    </location>
</feature>
<comment type="caution">
    <text evidence="4">The sequence shown here is derived from an EMBL/GenBank/DDBJ whole genome shotgun (WGS) entry which is preliminary data.</text>
</comment>
<feature type="domain" description="PepSY" evidence="3">
    <location>
        <begin position="33"/>
        <end position="90"/>
    </location>
</feature>
<dbReference type="Pfam" id="PF03413">
    <property type="entry name" value="PepSY"/>
    <property type="match status" value="2"/>
</dbReference>
<name>A0A923RI43_9BACI</name>
<dbReference type="Proteomes" id="UP000637359">
    <property type="component" value="Unassembled WGS sequence"/>
</dbReference>
<evidence type="ECO:0000259" key="3">
    <source>
        <dbReference type="Pfam" id="PF03413"/>
    </source>
</evidence>
<feature type="chain" id="PRO_5037425652" evidence="2">
    <location>
        <begin position="31"/>
        <end position="245"/>
    </location>
</feature>
<feature type="compositionally biased region" description="Basic and acidic residues" evidence="1">
    <location>
        <begin position="150"/>
        <end position="163"/>
    </location>
</feature>
<protein>
    <submittedName>
        <fullName evidence="4">PepSY domain-containing protein</fullName>
    </submittedName>
</protein>
<evidence type="ECO:0000313" key="4">
    <source>
        <dbReference type="EMBL" id="MBC5636965.1"/>
    </source>
</evidence>
<proteinExistence type="predicted"/>
<feature type="domain" description="PepSY" evidence="3">
    <location>
        <begin position="174"/>
        <end position="230"/>
    </location>
</feature>
<accession>A0A923RI43</accession>
<keyword evidence="2" id="KW-0732">Signal</keyword>
<dbReference type="EMBL" id="JACOOL010000005">
    <property type="protein sequence ID" value="MBC5636965.1"/>
    <property type="molecule type" value="Genomic_DNA"/>
</dbReference>
<gene>
    <name evidence="4" type="ORF">H8S33_09055</name>
</gene>
<organism evidence="4 5">
    <name type="scientific">Ornithinibacillus hominis</name>
    <dbReference type="NCBI Taxonomy" id="2763055"/>
    <lineage>
        <taxon>Bacteria</taxon>
        <taxon>Bacillati</taxon>
        <taxon>Bacillota</taxon>
        <taxon>Bacilli</taxon>
        <taxon>Bacillales</taxon>
        <taxon>Bacillaceae</taxon>
        <taxon>Ornithinibacillus</taxon>
    </lineage>
</organism>
<evidence type="ECO:0000256" key="1">
    <source>
        <dbReference type="SAM" id="MobiDB-lite"/>
    </source>
</evidence>
<feature type="compositionally biased region" description="Basic and acidic residues" evidence="1">
    <location>
        <begin position="122"/>
        <end position="131"/>
    </location>
</feature>
<dbReference type="AlphaFoldDB" id="A0A923RI43"/>
<keyword evidence="5" id="KW-1185">Reference proteome</keyword>
<evidence type="ECO:0000256" key="2">
    <source>
        <dbReference type="SAM" id="SignalP"/>
    </source>
</evidence>
<sequence>MKKKVLITVSSIAIATVLGLGIYHSNAAQADPKLSKEEIVELVTAQYPGTITEIEMEKGFNSVVYEVEVESNGKEYEIKLDGNTGEVLKIKQRERHASTEESTNLTISEKQDKPSSNSTSESESKNGKINDSDDNTATNSKDNQDDNVVEESKKDNQADNGKIENKKEGKKAIIDYETAKKIALAEFDGIITELELDEDDGRLIYEIEIESVNGEAEIDIDAYTGDIISISIDTEIGDDDDRDDD</sequence>
<dbReference type="Gene3D" id="3.10.450.40">
    <property type="match status" value="2"/>
</dbReference>
<feature type="region of interest" description="Disordered" evidence="1">
    <location>
        <begin position="90"/>
        <end position="163"/>
    </location>
</feature>
<dbReference type="RefSeq" id="WP_186869672.1">
    <property type="nucleotide sequence ID" value="NZ_JACOOL010000005.1"/>
</dbReference>
<dbReference type="InterPro" id="IPR025711">
    <property type="entry name" value="PepSY"/>
</dbReference>
<feature type="signal peptide" evidence="2">
    <location>
        <begin position="1"/>
        <end position="30"/>
    </location>
</feature>
<evidence type="ECO:0000313" key="5">
    <source>
        <dbReference type="Proteomes" id="UP000637359"/>
    </source>
</evidence>